<proteinExistence type="predicted"/>
<sequence>MTASKLITCILDKSPASFELVRDLKDTHQITRANVGSARGTGTGAEGGLITMPQENHILQIIVDAGQADEIFEWLYGKVDLDERYGAFMYQEDLTSAGDFTVPDAPEEQD</sequence>
<gene>
    <name evidence="1" type="ORF">METZ01_LOCUS129723</name>
</gene>
<reference evidence="1" key="1">
    <citation type="submission" date="2018-05" db="EMBL/GenBank/DDBJ databases">
        <authorList>
            <person name="Lanie J.A."/>
            <person name="Ng W.-L."/>
            <person name="Kazmierczak K.M."/>
            <person name="Andrzejewski T.M."/>
            <person name="Davidsen T.M."/>
            <person name="Wayne K.J."/>
            <person name="Tettelin H."/>
            <person name="Glass J.I."/>
            <person name="Rusch D."/>
            <person name="Podicherti R."/>
            <person name="Tsui H.-C.T."/>
            <person name="Winkler M.E."/>
        </authorList>
    </citation>
    <scope>NUCLEOTIDE SEQUENCE</scope>
</reference>
<evidence type="ECO:0000313" key="1">
    <source>
        <dbReference type="EMBL" id="SVA76869.1"/>
    </source>
</evidence>
<dbReference type="AlphaFoldDB" id="A0A381YIJ7"/>
<dbReference type="EMBL" id="UINC01018325">
    <property type="protein sequence ID" value="SVA76869.1"/>
    <property type="molecule type" value="Genomic_DNA"/>
</dbReference>
<organism evidence="1">
    <name type="scientific">marine metagenome</name>
    <dbReference type="NCBI Taxonomy" id="408172"/>
    <lineage>
        <taxon>unclassified sequences</taxon>
        <taxon>metagenomes</taxon>
        <taxon>ecological metagenomes</taxon>
    </lineage>
</organism>
<protein>
    <recommendedName>
        <fullName evidence="2">Nitrogen regulatory protein P-II</fullName>
    </recommendedName>
</protein>
<accession>A0A381YIJ7</accession>
<evidence type="ECO:0008006" key="2">
    <source>
        <dbReference type="Google" id="ProtNLM"/>
    </source>
</evidence>
<name>A0A381YIJ7_9ZZZZ</name>